<evidence type="ECO:0000313" key="4">
    <source>
        <dbReference type="Proteomes" id="UP001497522"/>
    </source>
</evidence>
<organism evidence="3 4">
    <name type="scientific">Sphagnum jensenii</name>
    <dbReference type="NCBI Taxonomy" id="128206"/>
    <lineage>
        <taxon>Eukaryota</taxon>
        <taxon>Viridiplantae</taxon>
        <taxon>Streptophyta</taxon>
        <taxon>Embryophyta</taxon>
        <taxon>Bryophyta</taxon>
        <taxon>Sphagnophytina</taxon>
        <taxon>Sphagnopsida</taxon>
        <taxon>Sphagnales</taxon>
        <taxon>Sphagnaceae</taxon>
        <taxon>Sphagnum</taxon>
    </lineage>
</organism>
<feature type="compositionally biased region" description="Polar residues" evidence="1">
    <location>
        <begin position="81"/>
        <end position="94"/>
    </location>
</feature>
<evidence type="ECO:0000256" key="2">
    <source>
        <dbReference type="SAM" id="SignalP"/>
    </source>
</evidence>
<dbReference type="EMBL" id="OZ023704">
    <property type="protein sequence ID" value="CAK9873250.1"/>
    <property type="molecule type" value="Genomic_DNA"/>
</dbReference>
<proteinExistence type="predicted"/>
<evidence type="ECO:0000313" key="3">
    <source>
        <dbReference type="EMBL" id="CAK9873250.1"/>
    </source>
</evidence>
<feature type="chain" id="PRO_5045588333" description="Secreted protein" evidence="2">
    <location>
        <begin position="22"/>
        <end position="94"/>
    </location>
</feature>
<evidence type="ECO:0008006" key="5">
    <source>
        <dbReference type="Google" id="ProtNLM"/>
    </source>
</evidence>
<gene>
    <name evidence="3" type="ORF">CSSPJE1EN2_LOCUS15820</name>
</gene>
<feature type="region of interest" description="Disordered" evidence="1">
    <location>
        <begin position="73"/>
        <end position="94"/>
    </location>
</feature>
<evidence type="ECO:0000256" key="1">
    <source>
        <dbReference type="SAM" id="MobiDB-lite"/>
    </source>
</evidence>
<dbReference type="Proteomes" id="UP001497522">
    <property type="component" value="Chromosome 3"/>
</dbReference>
<protein>
    <recommendedName>
        <fullName evidence="5">Secreted protein</fullName>
    </recommendedName>
</protein>
<dbReference type="PROSITE" id="PS51257">
    <property type="entry name" value="PROKAR_LIPOPROTEIN"/>
    <property type="match status" value="1"/>
</dbReference>
<feature type="signal peptide" evidence="2">
    <location>
        <begin position="1"/>
        <end position="21"/>
    </location>
</feature>
<keyword evidence="2" id="KW-0732">Signal</keyword>
<reference evidence="3" key="1">
    <citation type="submission" date="2024-03" db="EMBL/GenBank/DDBJ databases">
        <authorList>
            <consortium name="ELIXIR-Norway"/>
            <consortium name="Elixir Norway"/>
        </authorList>
    </citation>
    <scope>NUCLEOTIDE SEQUENCE</scope>
</reference>
<name>A0ABP1BDA4_9BRYO</name>
<sequence>MFSFKFHSFIHLGAFVGGVVACLDALLVSASHRSLGVVCVCVCTRENYVGLRSGERRPVAFCFNEKPRISSRSKSRHRQNLSHLENTSFPLHFI</sequence>
<accession>A0ABP1BDA4</accession>
<keyword evidence="4" id="KW-1185">Reference proteome</keyword>